<protein>
    <submittedName>
        <fullName evidence="2">EH domain-containing protein 4</fullName>
    </submittedName>
</protein>
<gene>
    <name evidence="2" type="ORF">GRJ2_000081000</name>
</gene>
<dbReference type="EMBL" id="BAAFJT010000001">
    <property type="protein sequence ID" value="GAB0176158.1"/>
    <property type="molecule type" value="Genomic_DNA"/>
</dbReference>
<dbReference type="Proteomes" id="UP001623348">
    <property type="component" value="Unassembled WGS sequence"/>
</dbReference>
<evidence type="ECO:0000256" key="1">
    <source>
        <dbReference type="SAM" id="MobiDB-lite"/>
    </source>
</evidence>
<feature type="region of interest" description="Disordered" evidence="1">
    <location>
        <begin position="74"/>
        <end position="123"/>
    </location>
</feature>
<proteinExistence type="predicted"/>
<comment type="caution">
    <text evidence="2">The sequence shown here is derived from an EMBL/GenBank/DDBJ whole genome shotgun (WGS) entry which is preliminary data.</text>
</comment>
<sequence length="154" mass="16568">MEDSTPEQVEAPEGGCGLWEAHAGASSWPDRWTHGERSPHQGRFAGRTCDPVGDPTLEQFAPEGLHPMEEAMLEQGYDERSPPPEDEEVAETDELTAAPIPRPPVPLSGGKVEAGSEVEPGKMGGVGGGVLRVDFIFSFLYSVLPSNKLDEFPL</sequence>
<feature type="region of interest" description="Disordered" evidence="1">
    <location>
        <begin position="1"/>
        <end position="60"/>
    </location>
</feature>
<evidence type="ECO:0000313" key="2">
    <source>
        <dbReference type="EMBL" id="GAB0176158.1"/>
    </source>
</evidence>
<evidence type="ECO:0000313" key="3">
    <source>
        <dbReference type="Proteomes" id="UP001623348"/>
    </source>
</evidence>
<keyword evidence="3" id="KW-1185">Reference proteome</keyword>
<organism evidence="2 3">
    <name type="scientific">Grus japonensis</name>
    <name type="common">Japanese crane</name>
    <name type="synonym">Red-crowned crane</name>
    <dbReference type="NCBI Taxonomy" id="30415"/>
    <lineage>
        <taxon>Eukaryota</taxon>
        <taxon>Metazoa</taxon>
        <taxon>Chordata</taxon>
        <taxon>Craniata</taxon>
        <taxon>Vertebrata</taxon>
        <taxon>Euteleostomi</taxon>
        <taxon>Archelosauria</taxon>
        <taxon>Archosauria</taxon>
        <taxon>Dinosauria</taxon>
        <taxon>Saurischia</taxon>
        <taxon>Theropoda</taxon>
        <taxon>Coelurosauria</taxon>
        <taxon>Aves</taxon>
        <taxon>Neognathae</taxon>
        <taxon>Neoaves</taxon>
        <taxon>Gruiformes</taxon>
        <taxon>Gruidae</taxon>
        <taxon>Grus</taxon>
    </lineage>
</organism>
<feature type="compositionally biased region" description="Acidic residues" evidence="1">
    <location>
        <begin position="84"/>
        <end position="94"/>
    </location>
</feature>
<accession>A0ABC9VTN3</accession>
<reference evidence="2 3" key="1">
    <citation type="submission" date="2024-06" db="EMBL/GenBank/DDBJ databases">
        <title>The draft genome of Grus japonensis, version 3.</title>
        <authorList>
            <person name="Nabeshima K."/>
            <person name="Suzuki S."/>
            <person name="Onuma M."/>
        </authorList>
    </citation>
    <scope>NUCLEOTIDE SEQUENCE [LARGE SCALE GENOMIC DNA]</scope>
    <source>
        <strain evidence="2 3">451A</strain>
    </source>
</reference>
<name>A0ABC9VTN3_GRUJA</name>
<dbReference type="AlphaFoldDB" id="A0ABC9VTN3"/>